<evidence type="ECO:0008006" key="4">
    <source>
        <dbReference type="Google" id="ProtNLM"/>
    </source>
</evidence>
<sequence length="104" mass="11385">MQTLIGLRTLQFLALGDVAVCCGVAAVCCGGATTMCCGGVLRRCVIAMVWRCDGVLRRWCGGVRRFSGGEWFWCFGMIDLMREGGRLGMSELMEIIKLTLLTLL</sequence>
<feature type="signal peptide" evidence="1">
    <location>
        <begin position="1"/>
        <end position="21"/>
    </location>
</feature>
<dbReference type="Proteomes" id="UP000447434">
    <property type="component" value="Chromosome 4"/>
</dbReference>
<organism evidence="2 3">
    <name type="scientific">Lupinus albus</name>
    <name type="common">White lupine</name>
    <name type="synonym">Lupinus termis</name>
    <dbReference type="NCBI Taxonomy" id="3870"/>
    <lineage>
        <taxon>Eukaryota</taxon>
        <taxon>Viridiplantae</taxon>
        <taxon>Streptophyta</taxon>
        <taxon>Embryophyta</taxon>
        <taxon>Tracheophyta</taxon>
        <taxon>Spermatophyta</taxon>
        <taxon>Magnoliopsida</taxon>
        <taxon>eudicotyledons</taxon>
        <taxon>Gunneridae</taxon>
        <taxon>Pentapetalae</taxon>
        <taxon>rosids</taxon>
        <taxon>fabids</taxon>
        <taxon>Fabales</taxon>
        <taxon>Fabaceae</taxon>
        <taxon>Papilionoideae</taxon>
        <taxon>50 kb inversion clade</taxon>
        <taxon>genistoids sensu lato</taxon>
        <taxon>core genistoids</taxon>
        <taxon>Genisteae</taxon>
        <taxon>Lupinus</taxon>
    </lineage>
</organism>
<evidence type="ECO:0000313" key="2">
    <source>
        <dbReference type="EMBL" id="KAE9615007.1"/>
    </source>
</evidence>
<name>A0A6A4QNE3_LUPAL</name>
<protein>
    <recommendedName>
        <fullName evidence="4">Secreted protein</fullName>
    </recommendedName>
</protein>
<proteinExistence type="predicted"/>
<gene>
    <name evidence="2" type="ORF">Lalb_Chr04g0250721</name>
</gene>
<dbReference type="EMBL" id="WOCE01000004">
    <property type="protein sequence ID" value="KAE9615007.1"/>
    <property type="molecule type" value="Genomic_DNA"/>
</dbReference>
<accession>A0A6A4QNE3</accession>
<dbReference type="AlphaFoldDB" id="A0A6A4QNE3"/>
<keyword evidence="3" id="KW-1185">Reference proteome</keyword>
<feature type="chain" id="PRO_5025375581" description="Secreted protein" evidence="1">
    <location>
        <begin position="22"/>
        <end position="104"/>
    </location>
</feature>
<reference evidence="3" key="1">
    <citation type="journal article" date="2020" name="Nat. Commun.">
        <title>Genome sequence of the cluster root forming white lupin.</title>
        <authorList>
            <person name="Hufnagel B."/>
            <person name="Marques A."/>
            <person name="Soriano A."/>
            <person name="Marques L."/>
            <person name="Divol F."/>
            <person name="Doumas P."/>
            <person name="Sallet E."/>
            <person name="Mancinotti D."/>
            <person name="Carrere S."/>
            <person name="Marande W."/>
            <person name="Arribat S."/>
            <person name="Keller J."/>
            <person name="Huneau C."/>
            <person name="Blein T."/>
            <person name="Aime D."/>
            <person name="Laguerre M."/>
            <person name="Taylor J."/>
            <person name="Schubert V."/>
            <person name="Nelson M."/>
            <person name="Geu-Flores F."/>
            <person name="Crespi M."/>
            <person name="Gallardo-Guerrero K."/>
            <person name="Delaux P.-M."/>
            <person name="Salse J."/>
            <person name="Berges H."/>
            <person name="Guyot R."/>
            <person name="Gouzy J."/>
            <person name="Peret B."/>
        </authorList>
    </citation>
    <scope>NUCLEOTIDE SEQUENCE [LARGE SCALE GENOMIC DNA]</scope>
    <source>
        <strain evidence="3">cv. Amiga</strain>
    </source>
</reference>
<evidence type="ECO:0000313" key="3">
    <source>
        <dbReference type="Proteomes" id="UP000447434"/>
    </source>
</evidence>
<evidence type="ECO:0000256" key="1">
    <source>
        <dbReference type="SAM" id="SignalP"/>
    </source>
</evidence>
<keyword evidence="1" id="KW-0732">Signal</keyword>
<comment type="caution">
    <text evidence="2">The sequence shown here is derived from an EMBL/GenBank/DDBJ whole genome shotgun (WGS) entry which is preliminary data.</text>
</comment>